<dbReference type="RefSeq" id="WP_270040067.1">
    <property type="nucleotide sequence ID" value="NZ_JAPDOD010000008.1"/>
</dbReference>
<organism evidence="2 3">
    <name type="scientific">Solirubrobacter ginsenosidimutans</name>
    <dbReference type="NCBI Taxonomy" id="490573"/>
    <lineage>
        <taxon>Bacteria</taxon>
        <taxon>Bacillati</taxon>
        <taxon>Actinomycetota</taxon>
        <taxon>Thermoleophilia</taxon>
        <taxon>Solirubrobacterales</taxon>
        <taxon>Solirubrobacteraceae</taxon>
        <taxon>Solirubrobacter</taxon>
    </lineage>
</organism>
<keyword evidence="1" id="KW-0732">Signal</keyword>
<feature type="chain" id="PRO_5040911735" evidence="1">
    <location>
        <begin position="23"/>
        <end position="317"/>
    </location>
</feature>
<comment type="caution">
    <text evidence="2">The sequence shown here is derived from an EMBL/GenBank/DDBJ whole genome shotgun (WGS) entry which is preliminary data.</text>
</comment>
<reference evidence="2" key="1">
    <citation type="submission" date="2022-10" db="EMBL/GenBank/DDBJ databases">
        <title>The WGS of Solirubrobacter ginsenosidimutans DSM 21036.</title>
        <authorList>
            <person name="Jiang Z."/>
        </authorList>
    </citation>
    <scope>NUCLEOTIDE SEQUENCE</scope>
    <source>
        <strain evidence="2">DSM 21036</strain>
    </source>
</reference>
<accession>A0A9X3MSS6</accession>
<evidence type="ECO:0000313" key="2">
    <source>
        <dbReference type="EMBL" id="MDA0160942.1"/>
    </source>
</evidence>
<dbReference type="AlphaFoldDB" id="A0A9X3MSS6"/>
<protein>
    <submittedName>
        <fullName evidence="2">Uncharacterized protein</fullName>
    </submittedName>
</protein>
<evidence type="ECO:0000256" key="1">
    <source>
        <dbReference type="SAM" id="SignalP"/>
    </source>
</evidence>
<proteinExistence type="predicted"/>
<dbReference type="EMBL" id="JAPDOD010000008">
    <property type="protein sequence ID" value="MDA0160942.1"/>
    <property type="molecule type" value="Genomic_DNA"/>
</dbReference>
<feature type="signal peptide" evidence="1">
    <location>
        <begin position="1"/>
        <end position="22"/>
    </location>
</feature>
<keyword evidence="3" id="KW-1185">Reference proteome</keyword>
<evidence type="ECO:0000313" key="3">
    <source>
        <dbReference type="Proteomes" id="UP001149140"/>
    </source>
</evidence>
<gene>
    <name evidence="2" type="ORF">OM076_11755</name>
</gene>
<name>A0A9X3MSS6_9ACTN</name>
<dbReference type="Proteomes" id="UP001149140">
    <property type="component" value="Unassembled WGS sequence"/>
</dbReference>
<sequence length="317" mass="33561">MKLSRWLASTVATLVLAAPASAARIPTADESAALNGLIAKIDAECTLAEHSVSLPLVTDDGTWGRVTAGCGDASQGGAAFRGRGVWAHRSSATATDWAIVGSTEASRIPPCSGKNGLLELVPEAVVRDLREECAGPPSGYRPSPDLVFSVFRNATHEYDSIGASIYLSSKSEVNGGGFGLFSIDRTGPPTASGSKPKLRDMTRAFGKPRRTRCGATWTKLALKATACASGAVTKLTMGEPWRLSPDSEDREHPANAYVRVGDTIELAHYLDPQLAKLGADQRFRLAKLRIGSADVTATVVTRAGRITAFETSIKQRH</sequence>